<dbReference type="RefSeq" id="WP_025086532.1">
    <property type="nucleotide sequence ID" value="NZ_AZFT01000053.1"/>
</dbReference>
<dbReference type="eggNOG" id="COG0657">
    <property type="taxonomic scope" value="Bacteria"/>
</dbReference>
<sequence>MKDKNYIEPEFYTPADFPTSKARSKYEVNKIKADLTWRYPFIKMDEVYAHKDGMDLHVHVIMPTPNNLFPSDKTFPLVVYVQGSAFQKQNMGDHLAHLAEFAMRGYVIAMVEYRYAPKATFPKQILDVKTAIRFLYQNKEKYHIQADQAILWGDSSGGHTVVMTAVTEHNQNFSEEDNETQPLNIIGVIDLYGPTVIRRMNYQPSIGDHTSANGYEGQLFGRIPVLENLDLVEKANPLNYITPESALPPFLIMHGDKDRLVPFEQSVLLYDALKDAGKDATFYQLEGADHAMDAFFTKQMTNIVADFMQKCLKKSK</sequence>
<dbReference type="SUPFAM" id="SSF53474">
    <property type="entry name" value="alpha/beta-Hydrolases"/>
    <property type="match status" value="1"/>
</dbReference>
<dbReference type="PANTHER" id="PTHR48081">
    <property type="entry name" value="AB HYDROLASE SUPERFAMILY PROTEIN C4A8.06C"/>
    <property type="match status" value="1"/>
</dbReference>
<feature type="domain" description="BD-FAE-like" evidence="2">
    <location>
        <begin position="72"/>
        <end position="273"/>
    </location>
</feature>
<evidence type="ECO:0000313" key="3">
    <source>
        <dbReference type="EMBL" id="KRL83413.1"/>
    </source>
</evidence>
<dbReference type="Gene3D" id="3.40.50.1820">
    <property type="entry name" value="alpha/beta hydrolase"/>
    <property type="match status" value="1"/>
</dbReference>
<dbReference type="PANTHER" id="PTHR48081:SF13">
    <property type="entry name" value="ALPHA_BETA HYDROLASE"/>
    <property type="match status" value="1"/>
</dbReference>
<comment type="caution">
    <text evidence="3">The sequence shown here is derived from an EMBL/GenBank/DDBJ whole genome shotgun (WGS) entry which is preliminary data.</text>
</comment>
<organism evidence="3 4">
    <name type="scientific">Ligilactobacillus apodemi DSM 16634 = JCM 16172</name>
    <dbReference type="NCBI Taxonomy" id="1423724"/>
    <lineage>
        <taxon>Bacteria</taxon>
        <taxon>Bacillati</taxon>
        <taxon>Bacillota</taxon>
        <taxon>Bacilli</taxon>
        <taxon>Lactobacillales</taxon>
        <taxon>Lactobacillaceae</taxon>
        <taxon>Ligilactobacillus</taxon>
    </lineage>
</organism>
<dbReference type="InterPro" id="IPR029058">
    <property type="entry name" value="AB_hydrolase_fold"/>
</dbReference>
<dbReference type="EMBL" id="AZFT01000053">
    <property type="protein sequence ID" value="KRL83413.1"/>
    <property type="molecule type" value="Genomic_DNA"/>
</dbReference>
<reference evidence="3 4" key="1">
    <citation type="journal article" date="2015" name="Genome Announc.">
        <title>Expanding the biotechnology potential of lactobacilli through comparative genomics of 213 strains and associated genera.</title>
        <authorList>
            <person name="Sun Z."/>
            <person name="Harris H.M."/>
            <person name="McCann A."/>
            <person name="Guo C."/>
            <person name="Argimon S."/>
            <person name="Zhang W."/>
            <person name="Yang X."/>
            <person name="Jeffery I.B."/>
            <person name="Cooney J.C."/>
            <person name="Kagawa T.F."/>
            <person name="Liu W."/>
            <person name="Song Y."/>
            <person name="Salvetti E."/>
            <person name="Wrobel A."/>
            <person name="Rasinkangas P."/>
            <person name="Parkhill J."/>
            <person name="Rea M.C."/>
            <person name="O'Sullivan O."/>
            <person name="Ritari J."/>
            <person name="Douillard F.P."/>
            <person name="Paul Ross R."/>
            <person name="Yang R."/>
            <person name="Briner A.E."/>
            <person name="Felis G.E."/>
            <person name="de Vos W.M."/>
            <person name="Barrangou R."/>
            <person name="Klaenhammer T.R."/>
            <person name="Caufield P.W."/>
            <person name="Cui Y."/>
            <person name="Zhang H."/>
            <person name="O'Toole P.W."/>
        </authorList>
    </citation>
    <scope>NUCLEOTIDE SEQUENCE [LARGE SCALE GENOMIC DNA]</scope>
    <source>
        <strain evidence="3 4">DSM 16634</strain>
    </source>
</reference>
<dbReference type="InterPro" id="IPR050300">
    <property type="entry name" value="GDXG_lipolytic_enzyme"/>
</dbReference>
<dbReference type="InterPro" id="IPR049492">
    <property type="entry name" value="BD-FAE-like_dom"/>
</dbReference>
<proteinExistence type="predicted"/>
<keyword evidence="1" id="KW-0378">Hydrolase</keyword>
<name>A0A0R1TXX0_9LACO</name>
<dbReference type="GO" id="GO:0016787">
    <property type="term" value="F:hydrolase activity"/>
    <property type="evidence" value="ECO:0007669"/>
    <property type="project" value="UniProtKB-KW"/>
</dbReference>
<evidence type="ECO:0000313" key="4">
    <source>
        <dbReference type="Proteomes" id="UP000051324"/>
    </source>
</evidence>
<evidence type="ECO:0000259" key="2">
    <source>
        <dbReference type="Pfam" id="PF20434"/>
    </source>
</evidence>
<dbReference type="STRING" id="1423724.FC32_GL000664"/>
<keyword evidence="4" id="KW-1185">Reference proteome</keyword>
<dbReference type="AlphaFoldDB" id="A0A0R1TXX0"/>
<protein>
    <submittedName>
        <fullName evidence="3">Lipase esterase</fullName>
    </submittedName>
</protein>
<accession>A0A0R1TXX0</accession>
<dbReference type="OrthoDB" id="9815425at2"/>
<dbReference type="PATRIC" id="fig|1423724.4.peg.701"/>
<gene>
    <name evidence="3" type="ORF">FC32_GL000664</name>
</gene>
<evidence type="ECO:0000256" key="1">
    <source>
        <dbReference type="ARBA" id="ARBA00022801"/>
    </source>
</evidence>
<dbReference type="Pfam" id="PF20434">
    <property type="entry name" value="BD-FAE"/>
    <property type="match status" value="1"/>
</dbReference>
<dbReference type="Proteomes" id="UP000051324">
    <property type="component" value="Unassembled WGS sequence"/>
</dbReference>